<dbReference type="GO" id="GO:0000272">
    <property type="term" value="P:polysaccharide catabolic process"/>
    <property type="evidence" value="ECO:0007669"/>
    <property type="project" value="InterPro"/>
</dbReference>
<feature type="domain" description="Glycoside hydrolase family 5" evidence="10">
    <location>
        <begin position="71"/>
        <end position="315"/>
    </location>
</feature>
<feature type="transmembrane region" description="Helical" evidence="9">
    <location>
        <begin position="377"/>
        <end position="395"/>
    </location>
</feature>
<dbReference type="InterPro" id="IPR050321">
    <property type="entry name" value="Glycosyltr_2/OpgH_subfam"/>
</dbReference>
<keyword evidence="3 12" id="KW-0808">Transferase</keyword>
<dbReference type="KEGG" id="fsc:FSU_2150"/>
<evidence type="ECO:0000256" key="2">
    <source>
        <dbReference type="ARBA" id="ARBA00022676"/>
    </source>
</evidence>
<comment type="subcellular location">
    <subcellularLocation>
        <location evidence="1">Membrane</location>
        <topology evidence="1">Multi-pass membrane protein</topology>
    </subcellularLocation>
</comment>
<dbReference type="HOGENOM" id="CLU_287394_0_0_0"/>
<reference evidence="13" key="1">
    <citation type="submission" date="2010-08" db="EMBL/GenBank/DDBJ databases">
        <title>Complete sequence of Fibrobacter succinogenes subsp. succinogenes S85.</title>
        <authorList>
            <person name="Durkin A.S."/>
            <person name="Nelson K.E."/>
            <person name="Morrison M."/>
            <person name="Forsberg C.W."/>
            <person name="Wilson D.B."/>
            <person name="Russell J.B."/>
            <person name="Cann I.K.O."/>
            <person name="Mackie R.I."/>
            <person name="White B.A."/>
        </authorList>
    </citation>
    <scope>NUCLEOTIDE SEQUENCE [LARGE SCALE GENOMIC DNA]</scope>
    <source>
        <strain evidence="13">ATCC 19169 / S85</strain>
    </source>
</reference>
<evidence type="ECO:0000256" key="5">
    <source>
        <dbReference type="ARBA" id="ARBA00022801"/>
    </source>
</evidence>
<dbReference type="Pfam" id="PF00150">
    <property type="entry name" value="Cellulase"/>
    <property type="match status" value="1"/>
</dbReference>
<dbReference type="InterPro" id="IPR029044">
    <property type="entry name" value="Nucleotide-diphossugar_trans"/>
</dbReference>
<dbReference type="GO" id="GO:0006011">
    <property type="term" value="P:UDP-alpha-D-glucose metabolic process"/>
    <property type="evidence" value="ECO:0007669"/>
    <property type="project" value="InterPro"/>
</dbReference>
<dbReference type="CDD" id="cd06421">
    <property type="entry name" value="CESA_CelA_like"/>
    <property type="match status" value="1"/>
</dbReference>
<dbReference type="AlphaFoldDB" id="D9SC02"/>
<feature type="transmembrane region" description="Helical" evidence="9">
    <location>
        <begin position="884"/>
        <end position="904"/>
    </location>
</feature>
<dbReference type="InterPro" id="IPR001547">
    <property type="entry name" value="Glyco_hydro_5"/>
</dbReference>
<proteinExistence type="predicted"/>
<dbReference type="SUPFAM" id="SSF51445">
    <property type="entry name" value="(Trans)glycosidases"/>
    <property type="match status" value="1"/>
</dbReference>
<keyword evidence="6 9" id="KW-1133">Transmembrane helix</keyword>
<dbReference type="PANTHER" id="PTHR43867:SF2">
    <property type="entry name" value="CELLULOSE SYNTHASE CATALYTIC SUBUNIT A [UDP-FORMING]"/>
    <property type="match status" value="1"/>
</dbReference>
<evidence type="ECO:0000256" key="7">
    <source>
        <dbReference type="ARBA" id="ARBA00023136"/>
    </source>
</evidence>
<feature type="domain" description="Glycosyltransferase 2-like" evidence="11">
    <location>
        <begin position="593"/>
        <end position="804"/>
    </location>
</feature>
<dbReference type="Gene3D" id="3.20.20.80">
    <property type="entry name" value="Glycosidases"/>
    <property type="match status" value="1"/>
</dbReference>
<dbReference type="GO" id="GO:0016759">
    <property type="term" value="F:cellulose synthase activity"/>
    <property type="evidence" value="ECO:0007669"/>
    <property type="project" value="InterPro"/>
</dbReference>
<evidence type="ECO:0000313" key="13">
    <source>
        <dbReference type="Proteomes" id="UP000000517"/>
    </source>
</evidence>
<feature type="transmembrane region" description="Helical" evidence="9">
    <location>
        <begin position="910"/>
        <end position="935"/>
    </location>
</feature>
<dbReference type="InterPro" id="IPR001173">
    <property type="entry name" value="Glyco_trans_2-like"/>
</dbReference>
<evidence type="ECO:0000313" key="12">
    <source>
        <dbReference type="EMBL" id="ADL25349.1"/>
    </source>
</evidence>
<keyword evidence="4 9" id="KW-0812">Transmembrane</keyword>
<evidence type="ECO:0000256" key="4">
    <source>
        <dbReference type="ARBA" id="ARBA00022692"/>
    </source>
</evidence>
<feature type="transmembrane region" description="Helical" evidence="9">
    <location>
        <begin position="6"/>
        <end position="26"/>
    </location>
</feature>
<organism evidence="12 13">
    <name type="scientific">Fibrobacter succinogenes (strain ATCC 19169 / S85)</name>
    <dbReference type="NCBI Taxonomy" id="59374"/>
    <lineage>
        <taxon>Bacteria</taxon>
        <taxon>Pseudomonadati</taxon>
        <taxon>Fibrobacterota</taxon>
        <taxon>Fibrobacteria</taxon>
        <taxon>Fibrobacterales</taxon>
        <taxon>Fibrobacteraceae</taxon>
        <taxon>Fibrobacter</taxon>
    </lineage>
</organism>
<dbReference type="eggNOG" id="COG1215">
    <property type="taxonomic scope" value="Bacteria"/>
</dbReference>
<dbReference type="PROSITE" id="PS00659">
    <property type="entry name" value="GLYCOSYL_HYDROL_F5"/>
    <property type="match status" value="1"/>
</dbReference>
<evidence type="ECO:0000256" key="8">
    <source>
        <dbReference type="ARBA" id="ARBA00023295"/>
    </source>
</evidence>
<dbReference type="Proteomes" id="UP000000517">
    <property type="component" value="Chromosome"/>
</dbReference>
<feature type="transmembrane region" description="Helical" evidence="9">
    <location>
        <begin position="840"/>
        <end position="863"/>
    </location>
</feature>
<sequence>MHPANAGCFLCVNNNVAIFCLFSYLNNMAMRKFLFVLLLVLSFVSFAVASNTVARPSTSGKLHVVGSEIHDEHGNVVVLKGASTHGLAWFPQFVNNGLFKQLSTEWNANLIRLAMYSKDYVEGNRKKTLELLRKGVEYAIANDMYVLVDWHVLEDQNPNVYLAEAISFFNEMARDYANVPNVIFEICNEPNGDCTWEDIKEYAHVVIPVIRRHKPDALIVIGTPNYAREIQYPAEDPLPFDNVMYSFHFYATSHTYVFRAKLRNVMKRGTPIFVTESGLCEESGDGKINFESVKLWYSLLDSLHMSYVVWNLSNKEEESSMIRDGSRAVEYLTDKDLTLSGRFAKALFQGKPIDQITLEYSAIENFKILARSKPHKVWLMFAGPLFVFLILSLALEKYRKRSKNKIIRSYDDLLKYSTDEAAKKFNKSPLKVILGDMFLLFSSLCTLVYLCWRVTCSIPFAYGWIAVAGSILLLVVEILGFFESFVHYGGLFKLRDHPLPKIADEEFPDVDIFISTYNEPVELLRKTIIGCKCMEYPDKSKVHICLCDDNRRPEMRALAEELGVIYFDRPDNKGAKAGNLNAALARTSSPYVVTFDADMIPQRKFLLKTIPYFVDADRINASLPKERRRSLGFIQTPQSFYTPDVFQHNLYAERVVPNEQDYFYDVIEAAKTSTNSVIYGGSNTILSRKALEDIGGFYTKSITEDFATGMLIESAGYVSLGLSEPLASGVAPSTFQEHVQQRTRWGRGVIATAKQLKFLRNRKLNISQKMSYLNSVLYWFSPIKNLIYLISPLMFAVLCIPIFKCTLVDLALFWLPMHILQIAALRVTSQGKTSAQWSGIYETSVMPFLLMPVVKEVFGITLSKFKVTKKEKASFRRVVDKRSLVPFAILLVLTLAGIVHMTYMMVTLEYIGILAVLFWLVRNSYYLTMCLFLGFGRDSDGENVNVFAAELVSLHKCDGKLVDGVTTRLTEHSVDVYVDEVDALYLGEQVELGISTDANDLNVKGTVVSIRHSCNPKLPSVYTVEILDFVGQKDEFVQMLYDRTPTLPQRLRFGDEYIRNLWTNLGWRIFRA</sequence>
<dbReference type="InterPro" id="IPR003919">
    <property type="entry name" value="Cell_synth_A"/>
</dbReference>
<dbReference type="GO" id="GO:0005886">
    <property type="term" value="C:plasma membrane"/>
    <property type="evidence" value="ECO:0007669"/>
    <property type="project" value="TreeGrafter"/>
</dbReference>
<dbReference type="InterPro" id="IPR017853">
    <property type="entry name" value="GH"/>
</dbReference>
<keyword evidence="8" id="KW-0326">Glycosidase</keyword>
<keyword evidence="5 12" id="KW-0378">Hydrolase</keyword>
<name>D9SC02_FIBSS</name>
<accession>D9SC02</accession>
<evidence type="ECO:0000256" key="6">
    <source>
        <dbReference type="ARBA" id="ARBA00022989"/>
    </source>
</evidence>
<feature type="transmembrane region" description="Helical" evidence="9">
    <location>
        <begin position="433"/>
        <end position="455"/>
    </location>
</feature>
<dbReference type="SUPFAM" id="SSF53448">
    <property type="entry name" value="Nucleotide-diphospho-sugar transferases"/>
    <property type="match status" value="1"/>
</dbReference>
<dbReference type="InterPro" id="IPR018087">
    <property type="entry name" value="Glyco_hydro_5_CS"/>
</dbReference>
<dbReference type="eggNOG" id="COG2730">
    <property type="taxonomic scope" value="Bacteria"/>
</dbReference>
<feature type="transmembrane region" description="Helical" evidence="9">
    <location>
        <begin position="461"/>
        <end position="486"/>
    </location>
</feature>
<feature type="transmembrane region" description="Helical" evidence="9">
    <location>
        <begin position="33"/>
        <end position="54"/>
    </location>
</feature>
<keyword evidence="7 9" id="KW-0472">Membrane</keyword>
<gene>
    <name evidence="12" type="ordered locus">FSU_2150</name>
</gene>
<dbReference type="GO" id="GO:0035438">
    <property type="term" value="F:cyclic-di-GMP binding"/>
    <property type="evidence" value="ECO:0007669"/>
    <property type="project" value="InterPro"/>
</dbReference>
<evidence type="ECO:0000256" key="1">
    <source>
        <dbReference type="ARBA" id="ARBA00004141"/>
    </source>
</evidence>
<evidence type="ECO:0000259" key="10">
    <source>
        <dbReference type="Pfam" id="PF00150"/>
    </source>
</evidence>
<protein>
    <submittedName>
        <fullName evidence="12">Glycosyl hydrolase/glycosyltransferase</fullName>
    </submittedName>
</protein>
<dbReference type="PATRIC" id="fig|59374.8.peg.2063"/>
<dbReference type="Gene3D" id="3.90.550.10">
    <property type="entry name" value="Spore Coat Polysaccharide Biosynthesis Protein SpsA, Chain A"/>
    <property type="match status" value="1"/>
</dbReference>
<evidence type="ECO:0000256" key="3">
    <source>
        <dbReference type="ARBA" id="ARBA00022679"/>
    </source>
</evidence>
<feature type="transmembrane region" description="Helical" evidence="9">
    <location>
        <begin position="786"/>
        <end position="803"/>
    </location>
</feature>
<evidence type="ECO:0000259" key="11">
    <source>
        <dbReference type="Pfam" id="PF13632"/>
    </source>
</evidence>
<dbReference type="STRING" id="59374.FSU_2150"/>
<dbReference type="GO" id="GO:0004553">
    <property type="term" value="F:hydrolase activity, hydrolyzing O-glycosyl compounds"/>
    <property type="evidence" value="ECO:0007669"/>
    <property type="project" value="InterPro"/>
</dbReference>
<dbReference type="Pfam" id="PF13632">
    <property type="entry name" value="Glyco_trans_2_3"/>
    <property type="match status" value="1"/>
</dbReference>
<keyword evidence="2" id="KW-0328">Glycosyltransferase</keyword>
<dbReference type="PRINTS" id="PR01439">
    <property type="entry name" value="CELLSNTHASEA"/>
</dbReference>
<evidence type="ECO:0000256" key="9">
    <source>
        <dbReference type="SAM" id="Phobius"/>
    </source>
</evidence>
<dbReference type="EMBL" id="CP002158">
    <property type="protein sequence ID" value="ADL25349.1"/>
    <property type="molecule type" value="Genomic_DNA"/>
</dbReference>
<dbReference type="PANTHER" id="PTHR43867">
    <property type="entry name" value="CELLULOSE SYNTHASE CATALYTIC SUBUNIT A [UDP-FORMING]"/>
    <property type="match status" value="1"/>
</dbReference>